<dbReference type="PANTHER" id="PTHR42970">
    <property type="entry name" value="PECTATE LYASE C-RELATED"/>
    <property type="match status" value="1"/>
</dbReference>
<feature type="chain" id="PRO_5021500625" evidence="3">
    <location>
        <begin position="20"/>
        <end position="409"/>
    </location>
</feature>
<organism evidence="4 5">
    <name type="scientific">Sandaracinobacter neustonicus</name>
    <dbReference type="NCBI Taxonomy" id="1715348"/>
    <lineage>
        <taxon>Bacteria</taxon>
        <taxon>Pseudomonadati</taxon>
        <taxon>Pseudomonadota</taxon>
        <taxon>Alphaproteobacteria</taxon>
        <taxon>Sphingomonadales</taxon>
        <taxon>Sphingosinicellaceae</taxon>
        <taxon>Sandaracinobacter</taxon>
    </lineage>
</organism>
<dbReference type="InterPro" id="IPR052063">
    <property type="entry name" value="Polysaccharide_Lyase_1"/>
</dbReference>
<evidence type="ECO:0000313" key="4">
    <source>
        <dbReference type="EMBL" id="TPE60604.1"/>
    </source>
</evidence>
<accession>A0A501XK05</accession>
<evidence type="ECO:0000256" key="2">
    <source>
        <dbReference type="ARBA" id="ARBA00023180"/>
    </source>
</evidence>
<comment type="caution">
    <text evidence="4">The sequence shown here is derived from an EMBL/GenBank/DDBJ whole genome shotgun (WGS) entry which is preliminary data.</text>
</comment>
<dbReference type="OrthoDB" id="8737820at2"/>
<dbReference type="GO" id="GO:0046872">
    <property type="term" value="F:metal ion binding"/>
    <property type="evidence" value="ECO:0007669"/>
    <property type="project" value="UniProtKB-KW"/>
</dbReference>
<gene>
    <name evidence="4" type="ORF">FJQ54_11475</name>
</gene>
<dbReference type="PANTHER" id="PTHR42970:SF1">
    <property type="entry name" value="PECTATE LYASE C-RELATED"/>
    <property type="match status" value="1"/>
</dbReference>
<dbReference type="EMBL" id="VFSU01000026">
    <property type="protein sequence ID" value="TPE60604.1"/>
    <property type="molecule type" value="Genomic_DNA"/>
</dbReference>
<dbReference type="Proteomes" id="UP000319897">
    <property type="component" value="Unassembled WGS sequence"/>
</dbReference>
<reference evidence="4 5" key="1">
    <citation type="submission" date="2019-06" db="EMBL/GenBank/DDBJ databases">
        <authorList>
            <person name="Lee I."/>
            <person name="Jang G.I."/>
            <person name="Hwang C.Y."/>
        </authorList>
    </citation>
    <scope>NUCLEOTIDE SEQUENCE [LARGE SCALE GENOMIC DNA]</scope>
    <source>
        <strain evidence="4 5">PAMC 28131</strain>
    </source>
</reference>
<dbReference type="AlphaFoldDB" id="A0A501XK05"/>
<keyword evidence="5" id="KW-1185">Reference proteome</keyword>
<keyword evidence="1" id="KW-0479">Metal-binding</keyword>
<keyword evidence="4" id="KW-0456">Lyase</keyword>
<dbReference type="RefSeq" id="WP_140928540.1">
    <property type="nucleotide sequence ID" value="NZ_VFSU01000026.1"/>
</dbReference>
<dbReference type="SUPFAM" id="SSF51126">
    <property type="entry name" value="Pectin lyase-like"/>
    <property type="match status" value="1"/>
</dbReference>
<dbReference type="Gene3D" id="2.160.20.10">
    <property type="entry name" value="Single-stranded right-handed beta-helix, Pectin lyase-like"/>
    <property type="match status" value="1"/>
</dbReference>
<name>A0A501XK05_9SPHN</name>
<keyword evidence="2" id="KW-0325">Glycoprotein</keyword>
<proteinExistence type="predicted"/>
<sequence>MRRALAAALLLVLPGVAAAATPPLAFPGAEGAGRFAAGGRGGAVLRVTNLADSGPGSLRAAIETKGARIILFEVAGTIRLTSDLVVREPRLTIAGQSAPGGGVTLADHGLVIRADDVVVRYIRVRRGDMGGEGDAIWIAGGARIILDHVTASWSTDETLSVSGERDGEGPRDVTVQWSVIADSLRRSVHAKGEHGYGSLVRGSRGAHYSFHHNLWANHQARMPRPGNYLPPAEDVEGPVMEFRSNLFHNWGGKAAGYNSDAGSLARYSFIDNAYSPGPDSKGRLAFREENPAARSWFSGNSMAGVVPGDPWSLVEGADRPGIRLEAPVSAGAVQPDPPARAAERILAKAGASCPRDAVDLALVADVGAGRGRLIDSQQQAGGWPELAAGRPVAPGADIERWLNERAAAC</sequence>
<evidence type="ECO:0000256" key="1">
    <source>
        <dbReference type="ARBA" id="ARBA00022723"/>
    </source>
</evidence>
<dbReference type="InterPro" id="IPR011050">
    <property type="entry name" value="Pectin_lyase_fold/virulence"/>
</dbReference>
<protein>
    <submittedName>
        <fullName evidence="4">Pectate lyase</fullName>
    </submittedName>
</protein>
<dbReference type="InterPro" id="IPR012334">
    <property type="entry name" value="Pectin_lyas_fold"/>
</dbReference>
<evidence type="ECO:0000256" key="3">
    <source>
        <dbReference type="SAM" id="SignalP"/>
    </source>
</evidence>
<keyword evidence="3" id="KW-0732">Signal</keyword>
<evidence type="ECO:0000313" key="5">
    <source>
        <dbReference type="Proteomes" id="UP000319897"/>
    </source>
</evidence>
<feature type="signal peptide" evidence="3">
    <location>
        <begin position="1"/>
        <end position="19"/>
    </location>
</feature>
<dbReference type="GO" id="GO:0016829">
    <property type="term" value="F:lyase activity"/>
    <property type="evidence" value="ECO:0007669"/>
    <property type="project" value="UniProtKB-KW"/>
</dbReference>